<feature type="compositionally biased region" description="Basic and acidic residues" evidence="1">
    <location>
        <begin position="178"/>
        <end position="190"/>
    </location>
</feature>
<feature type="region of interest" description="Disordered" evidence="1">
    <location>
        <begin position="70"/>
        <end position="271"/>
    </location>
</feature>
<feature type="compositionally biased region" description="Polar residues" evidence="1">
    <location>
        <begin position="147"/>
        <end position="160"/>
    </location>
</feature>
<feature type="transmembrane region" description="Helical" evidence="2">
    <location>
        <begin position="7"/>
        <end position="25"/>
    </location>
</feature>
<feature type="domain" description="SCP" evidence="3">
    <location>
        <begin position="286"/>
        <end position="419"/>
    </location>
</feature>
<dbReference type="Pfam" id="PF00188">
    <property type="entry name" value="CAP"/>
    <property type="match status" value="1"/>
</dbReference>
<dbReference type="InterPro" id="IPR035940">
    <property type="entry name" value="CAP_sf"/>
</dbReference>
<dbReference type="WBParaSite" id="SPAL_0000549500.1">
    <property type="protein sequence ID" value="SPAL_0000549500.1"/>
    <property type="gene ID" value="SPAL_0000549500"/>
</dbReference>
<reference evidence="5" key="1">
    <citation type="submission" date="2017-02" db="UniProtKB">
        <authorList>
            <consortium name="WormBaseParasite"/>
        </authorList>
    </citation>
    <scope>IDENTIFICATION</scope>
</reference>
<protein>
    <submittedName>
        <fullName evidence="5">SCP domain-containing protein</fullName>
    </submittedName>
</protein>
<name>A0A0N5BHQ8_STREA</name>
<feature type="compositionally biased region" description="Low complexity" evidence="1">
    <location>
        <begin position="191"/>
        <end position="271"/>
    </location>
</feature>
<dbReference type="Proteomes" id="UP000046392">
    <property type="component" value="Unplaced"/>
</dbReference>
<feature type="compositionally biased region" description="Basic residues" evidence="1">
    <location>
        <begin position="79"/>
        <end position="89"/>
    </location>
</feature>
<evidence type="ECO:0000256" key="1">
    <source>
        <dbReference type="SAM" id="MobiDB-lite"/>
    </source>
</evidence>
<sequence>MYIFNSNYYITFIILLILFFQYHALESNVENDNSALLNFAQNDLSSKNFINQDSLIHSISENKYLRKRQVGVKQEQKKSVLKKKTKQKPLSKTTFPPRPPPKKPSGRRTVPPKNKRPAPKTTTGKTTTKKSITKKPSTSRPPKRLTKTSYRPVTRTLSRITTKKPVIPAKKTPKPTKRPAETTKKHEKTTNKLPPTQTTTKKSPRPVKTITLTQKSKSTTTTNTSLTSKPASPATNTETSSTSASTSPISTTNPSTTTETLSTSSPTSSISTTILSTTTQNFDIYAFEKETLIKDINFARELHQADELTLDSELAKKAQNLTDESAQKGMFVPFENDTVGLLTYHIKKEEDNEDFGFSQWFSGSISFNFKNPENNLHHHSSFTQLVWAESKNIGCGISKNNKHGIFVACLFYPKGNIKGKYSDNVREEISNY</sequence>
<keyword evidence="2" id="KW-1133">Transmembrane helix</keyword>
<dbReference type="PANTHER" id="PTHR10334">
    <property type="entry name" value="CYSTEINE-RICH SECRETORY PROTEIN-RELATED"/>
    <property type="match status" value="1"/>
</dbReference>
<dbReference type="AlphaFoldDB" id="A0A0N5BHQ8"/>
<dbReference type="SUPFAM" id="SSF55797">
    <property type="entry name" value="PR-1-like"/>
    <property type="match status" value="1"/>
</dbReference>
<keyword evidence="2" id="KW-0472">Membrane</keyword>
<keyword evidence="4" id="KW-1185">Reference proteome</keyword>
<keyword evidence="2" id="KW-0812">Transmembrane</keyword>
<evidence type="ECO:0000313" key="5">
    <source>
        <dbReference type="WBParaSite" id="SPAL_0000549500.1"/>
    </source>
</evidence>
<accession>A0A0N5BHQ8</accession>
<organism evidence="4 5">
    <name type="scientific">Strongyloides papillosus</name>
    <name type="common">Intestinal threadworm</name>
    <dbReference type="NCBI Taxonomy" id="174720"/>
    <lineage>
        <taxon>Eukaryota</taxon>
        <taxon>Metazoa</taxon>
        <taxon>Ecdysozoa</taxon>
        <taxon>Nematoda</taxon>
        <taxon>Chromadorea</taxon>
        <taxon>Rhabditida</taxon>
        <taxon>Tylenchina</taxon>
        <taxon>Panagrolaimomorpha</taxon>
        <taxon>Strongyloidoidea</taxon>
        <taxon>Strongyloididae</taxon>
        <taxon>Strongyloides</taxon>
    </lineage>
</organism>
<evidence type="ECO:0000313" key="4">
    <source>
        <dbReference type="Proteomes" id="UP000046392"/>
    </source>
</evidence>
<dbReference type="Gene3D" id="3.40.33.10">
    <property type="entry name" value="CAP"/>
    <property type="match status" value="1"/>
</dbReference>
<evidence type="ECO:0000256" key="2">
    <source>
        <dbReference type="SAM" id="Phobius"/>
    </source>
</evidence>
<evidence type="ECO:0000259" key="3">
    <source>
        <dbReference type="SMART" id="SM00198"/>
    </source>
</evidence>
<proteinExistence type="predicted"/>
<dbReference type="InterPro" id="IPR001283">
    <property type="entry name" value="CRISP-related"/>
</dbReference>
<dbReference type="InterPro" id="IPR014044">
    <property type="entry name" value="CAP_dom"/>
</dbReference>
<dbReference type="SMART" id="SM00198">
    <property type="entry name" value="SCP"/>
    <property type="match status" value="1"/>
</dbReference>